<dbReference type="Proteomes" id="UP001157125">
    <property type="component" value="Unassembled WGS sequence"/>
</dbReference>
<keyword evidence="9" id="KW-1185">Reference proteome</keyword>
<evidence type="ECO:0000256" key="1">
    <source>
        <dbReference type="ARBA" id="ARBA00004651"/>
    </source>
</evidence>
<reference evidence="9" key="1">
    <citation type="journal article" date="2019" name="Int. J. Syst. Evol. Microbiol.">
        <title>The Global Catalogue of Microorganisms (GCM) 10K type strain sequencing project: providing services to taxonomists for standard genome sequencing and annotation.</title>
        <authorList>
            <consortium name="The Broad Institute Genomics Platform"/>
            <consortium name="The Broad Institute Genome Sequencing Center for Infectious Disease"/>
            <person name="Wu L."/>
            <person name="Ma J."/>
        </authorList>
    </citation>
    <scope>NUCLEOTIDE SEQUENCE [LARGE SCALE GENOMIC DNA]</scope>
    <source>
        <strain evidence="9">NBRC 112299</strain>
    </source>
</reference>
<evidence type="ECO:0000313" key="9">
    <source>
        <dbReference type="Proteomes" id="UP001157125"/>
    </source>
</evidence>
<protein>
    <recommendedName>
        <fullName evidence="7">ABC transmembrane type-1 domain-containing protein</fullName>
    </recommendedName>
</protein>
<dbReference type="PANTHER" id="PTHR43386:SF1">
    <property type="entry name" value="D,D-DIPEPTIDE TRANSPORT SYSTEM PERMEASE PROTEIN DDPC-RELATED"/>
    <property type="match status" value="1"/>
</dbReference>
<gene>
    <name evidence="8" type="ORF">GCM10025876_09010</name>
</gene>
<feature type="transmembrane region" description="Helical" evidence="6">
    <location>
        <begin position="9"/>
        <end position="31"/>
    </location>
</feature>
<evidence type="ECO:0000259" key="7">
    <source>
        <dbReference type="Pfam" id="PF00528"/>
    </source>
</evidence>
<dbReference type="Pfam" id="PF00528">
    <property type="entry name" value="BPD_transp_1"/>
    <property type="match status" value="1"/>
</dbReference>
<dbReference type="InterPro" id="IPR000515">
    <property type="entry name" value="MetI-like"/>
</dbReference>
<dbReference type="EMBL" id="BSUN01000001">
    <property type="protein sequence ID" value="GMA34697.1"/>
    <property type="molecule type" value="Genomic_DNA"/>
</dbReference>
<accession>A0ABQ6IBY6</accession>
<evidence type="ECO:0000256" key="3">
    <source>
        <dbReference type="ARBA" id="ARBA00022692"/>
    </source>
</evidence>
<evidence type="ECO:0000256" key="5">
    <source>
        <dbReference type="ARBA" id="ARBA00023136"/>
    </source>
</evidence>
<keyword evidence="3 6" id="KW-0812">Transmembrane</keyword>
<dbReference type="PANTHER" id="PTHR43386">
    <property type="entry name" value="OLIGOPEPTIDE TRANSPORT SYSTEM PERMEASE PROTEIN APPC"/>
    <property type="match status" value="1"/>
</dbReference>
<keyword evidence="5 6" id="KW-0472">Membrane</keyword>
<comment type="caution">
    <text evidence="8">The sequence shown here is derived from an EMBL/GenBank/DDBJ whole genome shotgun (WGS) entry which is preliminary data.</text>
</comment>
<proteinExistence type="predicted"/>
<dbReference type="InterPro" id="IPR050366">
    <property type="entry name" value="BP-dependent_transpt_permease"/>
</dbReference>
<feature type="domain" description="ABC transmembrane type-1" evidence="7">
    <location>
        <begin position="2"/>
        <end position="84"/>
    </location>
</feature>
<organism evidence="8 9">
    <name type="scientific">Demequina litorisediminis</name>
    <dbReference type="NCBI Taxonomy" id="1849022"/>
    <lineage>
        <taxon>Bacteria</taxon>
        <taxon>Bacillati</taxon>
        <taxon>Actinomycetota</taxon>
        <taxon>Actinomycetes</taxon>
        <taxon>Micrococcales</taxon>
        <taxon>Demequinaceae</taxon>
        <taxon>Demequina</taxon>
    </lineage>
</organism>
<evidence type="ECO:0000256" key="4">
    <source>
        <dbReference type="ARBA" id="ARBA00022989"/>
    </source>
</evidence>
<feature type="transmembrane region" description="Helical" evidence="6">
    <location>
        <begin position="51"/>
        <end position="76"/>
    </location>
</feature>
<sequence length="89" mass="9261">MVPAVTPTVVVTASLDIGAVVMTLAALSFIGLGTPAPAPELGRMASDGMQYFLNAWWVAVLPSLAIGLLAFVFNYAGDALRVVLRRTGV</sequence>
<evidence type="ECO:0000256" key="6">
    <source>
        <dbReference type="SAM" id="Phobius"/>
    </source>
</evidence>
<evidence type="ECO:0000256" key="2">
    <source>
        <dbReference type="ARBA" id="ARBA00022448"/>
    </source>
</evidence>
<keyword evidence="2" id="KW-0813">Transport</keyword>
<keyword evidence="4 6" id="KW-1133">Transmembrane helix</keyword>
<name>A0ABQ6IBY6_9MICO</name>
<evidence type="ECO:0000313" key="8">
    <source>
        <dbReference type="EMBL" id="GMA34697.1"/>
    </source>
</evidence>
<comment type="subcellular location">
    <subcellularLocation>
        <location evidence="1">Cell membrane</location>
        <topology evidence="1">Multi-pass membrane protein</topology>
    </subcellularLocation>
</comment>